<name>A0A1N6GI11_9FLAO</name>
<dbReference type="EC" id="2.7.13.3" evidence="2"/>
<feature type="repeat" description="TPR" evidence="9">
    <location>
        <begin position="164"/>
        <end position="197"/>
    </location>
</feature>
<dbReference type="InterPro" id="IPR003594">
    <property type="entry name" value="HATPase_dom"/>
</dbReference>
<dbReference type="SMART" id="SM00028">
    <property type="entry name" value="TPR"/>
    <property type="match status" value="7"/>
</dbReference>
<evidence type="ECO:0000256" key="5">
    <source>
        <dbReference type="ARBA" id="ARBA00022741"/>
    </source>
</evidence>
<dbReference type="InterPro" id="IPR011712">
    <property type="entry name" value="Sig_transdc_His_kin_sub3_dim/P"/>
</dbReference>
<dbReference type="InterPro" id="IPR005467">
    <property type="entry name" value="His_kinase_dom"/>
</dbReference>
<dbReference type="RefSeq" id="WP_074234927.1">
    <property type="nucleotide sequence ID" value="NZ_FSRK01000001.1"/>
</dbReference>
<keyword evidence="11" id="KW-0472">Membrane</keyword>
<keyword evidence="7" id="KW-0067">ATP-binding</keyword>
<dbReference type="GO" id="GO:0005524">
    <property type="term" value="F:ATP binding"/>
    <property type="evidence" value="ECO:0007669"/>
    <property type="project" value="UniProtKB-KW"/>
</dbReference>
<dbReference type="GO" id="GO:0016020">
    <property type="term" value="C:membrane"/>
    <property type="evidence" value="ECO:0007669"/>
    <property type="project" value="InterPro"/>
</dbReference>
<dbReference type="SUPFAM" id="SSF55874">
    <property type="entry name" value="ATPase domain of HSP90 chaperone/DNA topoisomerase II/histidine kinase"/>
    <property type="match status" value="1"/>
</dbReference>
<dbReference type="InterPro" id="IPR050482">
    <property type="entry name" value="Sensor_HK_TwoCompSys"/>
</dbReference>
<dbReference type="Gene3D" id="1.20.5.1930">
    <property type="match status" value="1"/>
</dbReference>
<dbReference type="STRING" id="1416779.SAMN05444409_1862"/>
<dbReference type="Pfam" id="PF07730">
    <property type="entry name" value="HisKA_3"/>
    <property type="match status" value="1"/>
</dbReference>
<dbReference type="GO" id="GO:0046983">
    <property type="term" value="F:protein dimerization activity"/>
    <property type="evidence" value="ECO:0007669"/>
    <property type="project" value="InterPro"/>
</dbReference>
<evidence type="ECO:0000256" key="3">
    <source>
        <dbReference type="ARBA" id="ARBA00022553"/>
    </source>
</evidence>
<dbReference type="OrthoDB" id="9778366at2"/>
<evidence type="ECO:0000313" key="13">
    <source>
        <dbReference type="EMBL" id="SIO07175.1"/>
    </source>
</evidence>
<keyword evidence="6" id="KW-0418">Kinase</keyword>
<keyword evidence="4" id="KW-0808">Transferase</keyword>
<protein>
    <recommendedName>
        <fullName evidence="2">histidine kinase</fullName>
        <ecNumber evidence="2">2.7.13.3</ecNumber>
    </recommendedName>
</protein>
<keyword evidence="11" id="KW-1133">Transmembrane helix</keyword>
<proteinExistence type="predicted"/>
<dbReference type="Pfam" id="PF13424">
    <property type="entry name" value="TPR_12"/>
    <property type="match status" value="1"/>
</dbReference>
<reference evidence="14" key="1">
    <citation type="submission" date="2016-11" db="EMBL/GenBank/DDBJ databases">
        <authorList>
            <person name="Varghese N."/>
            <person name="Submissions S."/>
        </authorList>
    </citation>
    <scope>NUCLEOTIDE SEQUENCE [LARGE SCALE GENOMIC DNA]</scope>
    <source>
        <strain evidence="14">DSM 27623</strain>
    </source>
</reference>
<evidence type="ECO:0000313" key="14">
    <source>
        <dbReference type="Proteomes" id="UP000185207"/>
    </source>
</evidence>
<dbReference type="InterPro" id="IPR019734">
    <property type="entry name" value="TPR_rpt"/>
</dbReference>
<evidence type="ECO:0000256" key="7">
    <source>
        <dbReference type="ARBA" id="ARBA00022840"/>
    </source>
</evidence>
<dbReference type="Proteomes" id="UP000185207">
    <property type="component" value="Unassembled WGS sequence"/>
</dbReference>
<evidence type="ECO:0000256" key="9">
    <source>
        <dbReference type="PROSITE-ProRule" id="PRU00339"/>
    </source>
</evidence>
<dbReference type="GO" id="GO:0000155">
    <property type="term" value="F:phosphorelay sensor kinase activity"/>
    <property type="evidence" value="ECO:0007669"/>
    <property type="project" value="InterPro"/>
</dbReference>
<dbReference type="InterPro" id="IPR011990">
    <property type="entry name" value="TPR-like_helical_dom_sf"/>
</dbReference>
<dbReference type="InterPro" id="IPR036890">
    <property type="entry name" value="HATPase_C_sf"/>
</dbReference>
<feature type="repeat" description="TPR" evidence="9">
    <location>
        <begin position="244"/>
        <end position="277"/>
    </location>
</feature>
<evidence type="ECO:0000256" key="10">
    <source>
        <dbReference type="SAM" id="Coils"/>
    </source>
</evidence>
<dbReference type="Pfam" id="PF02518">
    <property type="entry name" value="HATPase_c"/>
    <property type="match status" value="1"/>
</dbReference>
<keyword evidence="8" id="KW-0902">Two-component regulatory system</keyword>
<dbReference type="SMART" id="SM00387">
    <property type="entry name" value="HATPase_c"/>
    <property type="match status" value="1"/>
</dbReference>
<keyword evidence="11" id="KW-0812">Transmembrane</keyword>
<evidence type="ECO:0000256" key="1">
    <source>
        <dbReference type="ARBA" id="ARBA00000085"/>
    </source>
</evidence>
<accession>A0A1N6GI11</accession>
<feature type="coiled-coil region" evidence="10">
    <location>
        <begin position="418"/>
        <end position="445"/>
    </location>
</feature>
<dbReference type="Gene3D" id="3.30.565.10">
    <property type="entry name" value="Histidine kinase-like ATPase, C-terminal domain"/>
    <property type="match status" value="1"/>
</dbReference>
<keyword evidence="9" id="KW-0802">TPR repeat</keyword>
<organism evidence="13 14">
    <name type="scientific">Epilithonimonas zeae</name>
    <dbReference type="NCBI Taxonomy" id="1416779"/>
    <lineage>
        <taxon>Bacteria</taxon>
        <taxon>Pseudomonadati</taxon>
        <taxon>Bacteroidota</taxon>
        <taxon>Flavobacteriia</taxon>
        <taxon>Flavobacteriales</taxon>
        <taxon>Weeksellaceae</taxon>
        <taxon>Chryseobacterium group</taxon>
        <taxon>Epilithonimonas</taxon>
    </lineage>
</organism>
<dbReference type="PROSITE" id="PS50005">
    <property type="entry name" value="TPR"/>
    <property type="match status" value="2"/>
</dbReference>
<dbReference type="AlphaFoldDB" id="A0A1N6GI11"/>
<dbReference type="Pfam" id="PF13181">
    <property type="entry name" value="TPR_8"/>
    <property type="match status" value="3"/>
</dbReference>
<evidence type="ECO:0000256" key="8">
    <source>
        <dbReference type="ARBA" id="ARBA00023012"/>
    </source>
</evidence>
<feature type="transmembrane region" description="Helical" evidence="11">
    <location>
        <begin position="397"/>
        <end position="417"/>
    </location>
</feature>
<evidence type="ECO:0000256" key="2">
    <source>
        <dbReference type="ARBA" id="ARBA00012438"/>
    </source>
</evidence>
<dbReference type="CDD" id="cd16917">
    <property type="entry name" value="HATPase_UhpB-NarQ-NarX-like"/>
    <property type="match status" value="1"/>
</dbReference>
<dbReference type="Gene3D" id="1.25.40.10">
    <property type="entry name" value="Tetratricopeptide repeat domain"/>
    <property type="match status" value="3"/>
</dbReference>
<evidence type="ECO:0000259" key="12">
    <source>
        <dbReference type="PROSITE" id="PS50109"/>
    </source>
</evidence>
<dbReference type="PANTHER" id="PTHR24421:SF10">
    <property type="entry name" value="NITRATE_NITRITE SENSOR PROTEIN NARQ"/>
    <property type="match status" value="1"/>
</dbReference>
<dbReference type="PANTHER" id="PTHR24421">
    <property type="entry name" value="NITRATE/NITRITE SENSOR PROTEIN NARX-RELATED"/>
    <property type="match status" value="1"/>
</dbReference>
<dbReference type="EMBL" id="FSRK01000001">
    <property type="protein sequence ID" value="SIO07175.1"/>
    <property type="molecule type" value="Genomic_DNA"/>
</dbReference>
<gene>
    <name evidence="13" type="ORF">SAMN05444409_1862</name>
</gene>
<keyword evidence="3" id="KW-0597">Phosphoprotein</keyword>
<keyword evidence="14" id="KW-1185">Reference proteome</keyword>
<evidence type="ECO:0000256" key="4">
    <source>
        <dbReference type="ARBA" id="ARBA00022679"/>
    </source>
</evidence>
<comment type="catalytic activity">
    <reaction evidence="1">
        <text>ATP + protein L-histidine = ADP + protein N-phospho-L-histidine.</text>
        <dbReference type="EC" id="2.7.13.3"/>
    </reaction>
</comment>
<keyword evidence="10" id="KW-0175">Coiled coil</keyword>
<keyword evidence="5" id="KW-0547">Nucleotide-binding</keyword>
<evidence type="ECO:0000256" key="11">
    <source>
        <dbReference type="SAM" id="Phobius"/>
    </source>
</evidence>
<dbReference type="PROSITE" id="PS50109">
    <property type="entry name" value="HIS_KIN"/>
    <property type="match status" value="1"/>
</dbReference>
<evidence type="ECO:0000256" key="6">
    <source>
        <dbReference type="ARBA" id="ARBA00022777"/>
    </source>
</evidence>
<feature type="domain" description="Histidine kinase" evidence="12">
    <location>
        <begin position="453"/>
        <end position="649"/>
    </location>
</feature>
<sequence length="650" mass="73925">MKRFYILTLPIIRELISLSKIILLLILCLSCEDKNKNKLNNHQQNYDSQFNEIHKLVYENPSLARRSASRILKQLSKENVEAKVICLKYIGSSYAFETQYSEAITYYKKALSFAEKLNFYYEIGNLNNNLGTIYNEFGNYRAAYMYFVKALQNYDLSGHKEKKTGTLNNIGLTYLNLNHYDKALGYFKKALNSSTINNDSILTATILNNIAICNFSKKDTNRGMKNLRQSILLSEKANNLYGTCVSYQIMGNTYLSMNEKSKAYNAYSKSVTIAKNAGLVHLLAVSKVGLARLALSENNVAKAQLLADKVMAVSEQNNSQSLKADALQLLASIYEIRKDYKESLKYFEAHTKLKEEMTNSSIVNQIYDVEVDYLNQLNQLQTLELEKKELAISNKNIILLLMSLVFMIIFGGLYFLYRNHQNKQKVKLQETIIELNRRKSNAALEAEIRERKRIGRELHDSLGYLLSLAGLNASVLQKRNDINETKKSELIAALMESINEAFDEVRNISHNLAPSLLSEQGIKGALKNIADKVNQSGKIKMSFDTFGLQQHLDDLIENILYRTIQEIVNNTIKHADASELFVQIAKDSHQITLISEDNGRGFDVEKLEEEASFGLAHIRSWIENLNGSMHIDSKINRGTIVSIMIPINIE</sequence>
<dbReference type="SUPFAM" id="SSF48452">
    <property type="entry name" value="TPR-like"/>
    <property type="match status" value="2"/>
</dbReference>